<evidence type="ECO:0000256" key="1">
    <source>
        <dbReference type="SAM" id="MobiDB-lite"/>
    </source>
</evidence>
<dbReference type="Proteomes" id="UP000237144">
    <property type="component" value="Unassembled WGS sequence"/>
</dbReference>
<gene>
    <name evidence="2" type="ORF">BMF94_0932</name>
</gene>
<organism evidence="2 3">
    <name type="scientific">Rhodotorula taiwanensis</name>
    <dbReference type="NCBI Taxonomy" id="741276"/>
    <lineage>
        <taxon>Eukaryota</taxon>
        <taxon>Fungi</taxon>
        <taxon>Dikarya</taxon>
        <taxon>Basidiomycota</taxon>
        <taxon>Pucciniomycotina</taxon>
        <taxon>Microbotryomycetes</taxon>
        <taxon>Sporidiobolales</taxon>
        <taxon>Sporidiobolaceae</taxon>
        <taxon>Rhodotorula</taxon>
    </lineage>
</organism>
<feature type="region of interest" description="Disordered" evidence="1">
    <location>
        <begin position="48"/>
        <end position="93"/>
    </location>
</feature>
<dbReference type="AlphaFoldDB" id="A0A2S5BGF5"/>
<accession>A0A2S5BGF5</accession>
<protein>
    <submittedName>
        <fullName evidence="2">Uncharacterized protein</fullName>
    </submittedName>
</protein>
<dbReference type="EMBL" id="PJQD01000009">
    <property type="protein sequence ID" value="POY75850.1"/>
    <property type="molecule type" value="Genomic_DNA"/>
</dbReference>
<name>A0A2S5BGF5_9BASI</name>
<sequence>MSTTNTSSTGTASNVGGDLGNRAGGVFNAMHGAGEAIRGNINSFLDQGGDALAGREHGSVPSRETGTAGHESTAQKGINELSKGISQIQGERR</sequence>
<evidence type="ECO:0000313" key="3">
    <source>
        <dbReference type="Proteomes" id="UP000237144"/>
    </source>
</evidence>
<feature type="compositionally biased region" description="Polar residues" evidence="1">
    <location>
        <begin position="84"/>
        <end position="93"/>
    </location>
</feature>
<comment type="caution">
    <text evidence="2">The sequence shown here is derived from an EMBL/GenBank/DDBJ whole genome shotgun (WGS) entry which is preliminary data.</text>
</comment>
<feature type="region of interest" description="Disordered" evidence="1">
    <location>
        <begin position="1"/>
        <end position="24"/>
    </location>
</feature>
<feature type="compositionally biased region" description="Polar residues" evidence="1">
    <location>
        <begin position="62"/>
        <end position="76"/>
    </location>
</feature>
<feature type="compositionally biased region" description="Low complexity" evidence="1">
    <location>
        <begin position="1"/>
        <end position="14"/>
    </location>
</feature>
<dbReference type="OrthoDB" id="2590867at2759"/>
<evidence type="ECO:0000313" key="2">
    <source>
        <dbReference type="EMBL" id="POY75850.1"/>
    </source>
</evidence>
<reference evidence="2 3" key="1">
    <citation type="journal article" date="2018" name="Front. Microbiol.">
        <title>Prospects for Fungal Bioremediation of Acidic Radioactive Waste Sites: Characterization and Genome Sequence of Rhodotorula taiwanensis MD1149.</title>
        <authorList>
            <person name="Tkavc R."/>
            <person name="Matrosova V.Y."/>
            <person name="Grichenko O.E."/>
            <person name="Gostincar C."/>
            <person name="Volpe R.P."/>
            <person name="Klimenkova P."/>
            <person name="Gaidamakova E.K."/>
            <person name="Zhou C.E."/>
            <person name="Stewart B.J."/>
            <person name="Lyman M.G."/>
            <person name="Malfatti S.A."/>
            <person name="Rubinfeld B."/>
            <person name="Courtot M."/>
            <person name="Singh J."/>
            <person name="Dalgard C.L."/>
            <person name="Hamilton T."/>
            <person name="Frey K.G."/>
            <person name="Gunde-Cimerman N."/>
            <person name="Dugan L."/>
            <person name="Daly M.J."/>
        </authorList>
    </citation>
    <scope>NUCLEOTIDE SEQUENCE [LARGE SCALE GENOMIC DNA]</scope>
    <source>
        <strain evidence="2 3">MD1149</strain>
    </source>
</reference>
<keyword evidence="3" id="KW-1185">Reference proteome</keyword>
<proteinExistence type="predicted"/>